<keyword evidence="4" id="KW-1185">Reference proteome</keyword>
<dbReference type="AlphaFoldDB" id="Q7NJ48"/>
<dbReference type="InParanoid" id="Q7NJ48"/>
<dbReference type="eggNOG" id="COG0589">
    <property type="taxonomic scope" value="Bacteria"/>
</dbReference>
<comment type="similarity">
    <text evidence="1">Belongs to the universal stress protein A family.</text>
</comment>
<dbReference type="Gene3D" id="3.40.50.620">
    <property type="entry name" value="HUPs"/>
    <property type="match status" value="1"/>
</dbReference>
<dbReference type="PATRIC" id="fig|251221.4.peg.2018"/>
<dbReference type="Pfam" id="PF00582">
    <property type="entry name" value="Usp"/>
    <property type="match status" value="1"/>
</dbReference>
<dbReference type="PANTHER" id="PTHR46268:SF8">
    <property type="entry name" value="UNIVERSAL STRESS PROTEIN SLL1388"/>
    <property type="match status" value="1"/>
</dbReference>
<evidence type="ECO:0000256" key="1">
    <source>
        <dbReference type="ARBA" id="ARBA00008791"/>
    </source>
</evidence>
<dbReference type="HOGENOM" id="CLU_049301_16_1_3"/>
<protein>
    <submittedName>
        <fullName evidence="3">Gll1984 protein</fullName>
    </submittedName>
</protein>
<dbReference type="KEGG" id="gvi:gll1984"/>
<dbReference type="FunCoup" id="Q7NJ48">
    <property type="interactions" value="1"/>
</dbReference>
<evidence type="ECO:0000313" key="3">
    <source>
        <dbReference type="EMBL" id="BAC89925.1"/>
    </source>
</evidence>
<dbReference type="EnsemblBacteria" id="BAC89925">
    <property type="protein sequence ID" value="BAC89925"/>
    <property type="gene ID" value="BAC89925"/>
</dbReference>
<proteinExistence type="inferred from homology"/>
<dbReference type="OrthoDB" id="516822at2"/>
<dbReference type="PANTHER" id="PTHR46268">
    <property type="entry name" value="STRESS RESPONSE PROTEIN NHAX"/>
    <property type="match status" value="1"/>
</dbReference>
<organism evidence="3 4">
    <name type="scientific">Gloeobacter violaceus (strain ATCC 29082 / PCC 7421)</name>
    <dbReference type="NCBI Taxonomy" id="251221"/>
    <lineage>
        <taxon>Bacteria</taxon>
        <taxon>Bacillati</taxon>
        <taxon>Cyanobacteriota</taxon>
        <taxon>Cyanophyceae</taxon>
        <taxon>Gloeobacterales</taxon>
        <taxon>Gloeobacteraceae</taxon>
        <taxon>Gloeobacter</taxon>
    </lineage>
</organism>
<dbReference type="STRING" id="251221.gene:10759476"/>
<name>Q7NJ48_GLOVI</name>
<dbReference type="InterPro" id="IPR006015">
    <property type="entry name" value="Universal_stress_UspA"/>
</dbReference>
<evidence type="ECO:0000259" key="2">
    <source>
        <dbReference type="Pfam" id="PF00582"/>
    </source>
</evidence>
<dbReference type="InterPro" id="IPR014729">
    <property type="entry name" value="Rossmann-like_a/b/a_fold"/>
</dbReference>
<dbReference type="PhylomeDB" id="Q7NJ48"/>
<dbReference type="Proteomes" id="UP000000557">
    <property type="component" value="Chromosome"/>
</dbReference>
<sequence length="177" mass="19530">MDPMQKILAAFDSSETGFAVFREALDLARATGARLLLMHVLSNDEEGSPSLPITFASQLYPSLDDEPLKQYLEHWKAFERRGLELLNERQVQAEAQGVTVETHQASGNPGRKICDLARAQQVDLIVLGRRGRSTLSEVLLGSVSHYVLHHAPCSVYVVHRKARARAAAAETLQNATN</sequence>
<dbReference type="SUPFAM" id="SSF52402">
    <property type="entry name" value="Adenine nucleotide alpha hydrolases-like"/>
    <property type="match status" value="1"/>
</dbReference>
<reference evidence="3 4" key="2">
    <citation type="journal article" date="2003" name="DNA Res.">
        <title>Complete genome structure of Gloeobacter violaceus PCC 7421, a cyanobacterium that lacks thylakoids (supplement).</title>
        <authorList>
            <person name="Nakamura Y."/>
            <person name="Kaneko T."/>
            <person name="Sato S."/>
            <person name="Mimuro M."/>
            <person name="Miyashita H."/>
            <person name="Tsuchiya T."/>
            <person name="Sasamoto S."/>
            <person name="Watanabe A."/>
            <person name="Kawashima K."/>
            <person name="Kishida Y."/>
            <person name="Kiyokawa C."/>
            <person name="Kohara M."/>
            <person name="Matsumoto M."/>
            <person name="Matsuno A."/>
            <person name="Nakazaki N."/>
            <person name="Shimpo S."/>
            <person name="Takeuchi C."/>
            <person name="Yamada M."/>
            <person name="Tabata S."/>
        </authorList>
    </citation>
    <scope>NUCLEOTIDE SEQUENCE [LARGE SCALE GENOMIC DNA]</scope>
    <source>
        <strain evidence="4">ATCC 29082 / PCC 7421</strain>
    </source>
</reference>
<dbReference type="EMBL" id="BA000045">
    <property type="protein sequence ID" value="BAC89925.1"/>
    <property type="molecule type" value="Genomic_DNA"/>
</dbReference>
<dbReference type="PRINTS" id="PR01438">
    <property type="entry name" value="UNVRSLSTRESS"/>
</dbReference>
<dbReference type="InterPro" id="IPR006016">
    <property type="entry name" value="UspA"/>
</dbReference>
<gene>
    <name evidence="3" type="ordered locus">gll1984</name>
</gene>
<dbReference type="CDD" id="cd00293">
    <property type="entry name" value="USP-like"/>
    <property type="match status" value="1"/>
</dbReference>
<accession>Q7NJ48</accession>
<reference evidence="3 4" key="1">
    <citation type="journal article" date="2003" name="DNA Res.">
        <title>Complete genome structure of Gloeobacter violaceus PCC 7421, a cyanobacterium that lacks thylakoids.</title>
        <authorList>
            <person name="Nakamura Y."/>
            <person name="Kaneko T."/>
            <person name="Sato S."/>
            <person name="Mimuro M."/>
            <person name="Miyashita H."/>
            <person name="Tsuchiya T."/>
            <person name="Sasamoto S."/>
            <person name="Watanabe A."/>
            <person name="Kawashima K."/>
            <person name="Kishida Y."/>
            <person name="Kiyokawa C."/>
            <person name="Kohara M."/>
            <person name="Matsumoto M."/>
            <person name="Matsuno A."/>
            <person name="Nakazaki N."/>
            <person name="Shimpo S."/>
            <person name="Takeuchi C."/>
            <person name="Yamada M."/>
            <person name="Tabata S."/>
        </authorList>
    </citation>
    <scope>NUCLEOTIDE SEQUENCE [LARGE SCALE GENOMIC DNA]</scope>
    <source>
        <strain evidence="4">ATCC 29082 / PCC 7421</strain>
    </source>
</reference>
<feature type="domain" description="UspA" evidence="2">
    <location>
        <begin position="4"/>
        <end position="159"/>
    </location>
</feature>
<evidence type="ECO:0000313" key="4">
    <source>
        <dbReference type="Proteomes" id="UP000000557"/>
    </source>
</evidence>